<accession>A0AAV0C365</accession>
<sequence>MSANKFSKPKVYACQTSKRICKSFNILKKIVVMQYTKMNVEHLLSHLEVLASLFFSLKIGMGWARAVQPGAGFLGLVPTRYPDRVILSTQDLSTLKKLLPP</sequence>
<comment type="caution">
    <text evidence="1">The sequence shown here is derived from an EMBL/GenBank/DDBJ whole genome shotgun (WGS) entry which is preliminary data.</text>
</comment>
<dbReference type="AlphaFoldDB" id="A0AAV0C365"/>
<keyword evidence="2" id="KW-1185">Reference proteome</keyword>
<gene>
    <name evidence="1" type="ORF">CEPIT_LOCUS2284</name>
</gene>
<protein>
    <submittedName>
        <fullName evidence="1">Uncharacterized protein</fullName>
    </submittedName>
</protein>
<reference evidence="1" key="1">
    <citation type="submission" date="2022-07" db="EMBL/GenBank/DDBJ databases">
        <authorList>
            <person name="Macas J."/>
            <person name="Novak P."/>
            <person name="Neumann P."/>
        </authorList>
    </citation>
    <scope>NUCLEOTIDE SEQUENCE</scope>
</reference>
<proteinExistence type="predicted"/>
<evidence type="ECO:0000313" key="1">
    <source>
        <dbReference type="EMBL" id="CAH9065555.1"/>
    </source>
</evidence>
<dbReference type="Proteomes" id="UP001152523">
    <property type="component" value="Unassembled WGS sequence"/>
</dbReference>
<organism evidence="1 2">
    <name type="scientific">Cuscuta epithymum</name>
    <dbReference type="NCBI Taxonomy" id="186058"/>
    <lineage>
        <taxon>Eukaryota</taxon>
        <taxon>Viridiplantae</taxon>
        <taxon>Streptophyta</taxon>
        <taxon>Embryophyta</taxon>
        <taxon>Tracheophyta</taxon>
        <taxon>Spermatophyta</taxon>
        <taxon>Magnoliopsida</taxon>
        <taxon>eudicotyledons</taxon>
        <taxon>Gunneridae</taxon>
        <taxon>Pentapetalae</taxon>
        <taxon>asterids</taxon>
        <taxon>lamiids</taxon>
        <taxon>Solanales</taxon>
        <taxon>Convolvulaceae</taxon>
        <taxon>Cuscuteae</taxon>
        <taxon>Cuscuta</taxon>
        <taxon>Cuscuta subgen. Cuscuta</taxon>
    </lineage>
</organism>
<name>A0AAV0C365_9ASTE</name>
<dbReference type="EMBL" id="CAMAPF010000012">
    <property type="protein sequence ID" value="CAH9065555.1"/>
    <property type="molecule type" value="Genomic_DNA"/>
</dbReference>
<evidence type="ECO:0000313" key="2">
    <source>
        <dbReference type="Proteomes" id="UP001152523"/>
    </source>
</evidence>